<organism evidence="8 9">
    <name type="scientific">Pseudorhodoplanes sinuspersici</name>
    <dbReference type="NCBI Taxonomy" id="1235591"/>
    <lineage>
        <taxon>Bacteria</taxon>
        <taxon>Pseudomonadati</taxon>
        <taxon>Pseudomonadota</taxon>
        <taxon>Alphaproteobacteria</taxon>
        <taxon>Hyphomicrobiales</taxon>
        <taxon>Pseudorhodoplanes</taxon>
    </lineage>
</organism>
<keyword evidence="3" id="KW-0472">Membrane</keyword>
<evidence type="ECO:0000256" key="7">
    <source>
        <dbReference type="SAM" id="MobiDB-lite"/>
    </source>
</evidence>
<keyword evidence="4" id="KW-0564">Palmitate</keyword>
<dbReference type="AlphaFoldDB" id="A0A1W6ZQP4"/>
<comment type="subcellular location">
    <subcellularLocation>
        <location evidence="1">Cell outer membrane</location>
        <topology evidence="1">Lipid-anchor</topology>
    </subcellularLocation>
</comment>
<dbReference type="RefSeq" id="WP_086088145.1">
    <property type="nucleotide sequence ID" value="NZ_CP021112.1"/>
</dbReference>
<evidence type="ECO:0000256" key="1">
    <source>
        <dbReference type="ARBA" id="ARBA00004459"/>
    </source>
</evidence>
<dbReference type="KEGG" id="psin:CAK95_12055"/>
<keyword evidence="9" id="KW-1185">Reference proteome</keyword>
<evidence type="ECO:0000256" key="4">
    <source>
        <dbReference type="ARBA" id="ARBA00023139"/>
    </source>
</evidence>
<sequence>MVRAGLGMLFVTRISPALLYRFAAVGLLMLALGLSACGRKGPLDAPPGGLAADADGSLDNETDQGGDEIKYRRSKSKSLPIIRGPNKPIPLDVLID</sequence>
<dbReference type="NCBIfam" id="NF047847">
    <property type="entry name" value="SS_mature_LptM"/>
    <property type="match status" value="1"/>
</dbReference>
<evidence type="ECO:0000313" key="9">
    <source>
        <dbReference type="Proteomes" id="UP000194137"/>
    </source>
</evidence>
<feature type="compositionally biased region" description="Acidic residues" evidence="7">
    <location>
        <begin position="56"/>
        <end position="66"/>
    </location>
</feature>
<evidence type="ECO:0000256" key="2">
    <source>
        <dbReference type="ARBA" id="ARBA00022729"/>
    </source>
</evidence>
<dbReference type="Pfam" id="PF13627">
    <property type="entry name" value="LptM_cons"/>
    <property type="match status" value="1"/>
</dbReference>
<accession>A0A1W6ZQP4</accession>
<dbReference type="STRING" id="1235591.CAK95_12055"/>
<protein>
    <submittedName>
        <fullName evidence="8">Uncharacterized protein</fullName>
    </submittedName>
</protein>
<dbReference type="EMBL" id="CP021112">
    <property type="protein sequence ID" value="ARP99738.1"/>
    <property type="molecule type" value="Genomic_DNA"/>
</dbReference>
<evidence type="ECO:0000256" key="3">
    <source>
        <dbReference type="ARBA" id="ARBA00023136"/>
    </source>
</evidence>
<dbReference type="Proteomes" id="UP000194137">
    <property type="component" value="Chromosome"/>
</dbReference>
<name>A0A1W6ZQP4_9HYPH</name>
<gene>
    <name evidence="8" type="ORF">CAK95_12055</name>
</gene>
<dbReference type="InterPro" id="IPR032831">
    <property type="entry name" value="LptM_cons"/>
</dbReference>
<keyword evidence="6" id="KW-0449">Lipoprotein</keyword>
<feature type="compositionally biased region" description="Low complexity" evidence="7">
    <location>
        <begin position="46"/>
        <end position="55"/>
    </location>
</feature>
<reference evidence="8 9" key="1">
    <citation type="submission" date="2017-05" db="EMBL/GenBank/DDBJ databases">
        <title>Full genome sequence of Pseudorhodoplanes sinuspersici.</title>
        <authorList>
            <person name="Dastgheib S.M.M."/>
            <person name="Shavandi M."/>
            <person name="Tirandaz H."/>
        </authorList>
    </citation>
    <scope>NUCLEOTIDE SEQUENCE [LARGE SCALE GENOMIC DNA]</scope>
    <source>
        <strain evidence="8 9">RIPI110</strain>
    </source>
</reference>
<feature type="region of interest" description="Disordered" evidence="7">
    <location>
        <begin position="45"/>
        <end position="72"/>
    </location>
</feature>
<evidence type="ECO:0000256" key="6">
    <source>
        <dbReference type="ARBA" id="ARBA00023288"/>
    </source>
</evidence>
<evidence type="ECO:0000256" key="5">
    <source>
        <dbReference type="ARBA" id="ARBA00023237"/>
    </source>
</evidence>
<keyword evidence="2" id="KW-0732">Signal</keyword>
<evidence type="ECO:0000313" key="8">
    <source>
        <dbReference type="EMBL" id="ARP99738.1"/>
    </source>
</evidence>
<keyword evidence="5" id="KW-0998">Cell outer membrane</keyword>
<proteinExistence type="predicted"/>
<dbReference type="GO" id="GO:0009279">
    <property type="term" value="C:cell outer membrane"/>
    <property type="evidence" value="ECO:0007669"/>
    <property type="project" value="UniProtKB-SubCell"/>
</dbReference>